<name>A0A1I4ZC88_9RHOB</name>
<reference evidence="3" key="1">
    <citation type="submission" date="2016-10" db="EMBL/GenBank/DDBJ databases">
        <authorList>
            <person name="Varghese N."/>
            <person name="Submissions S."/>
        </authorList>
    </citation>
    <scope>NUCLEOTIDE SEQUENCE [LARGE SCALE GENOMIC DNA]</scope>
    <source>
        <strain evidence="3">DSM 28463</strain>
    </source>
</reference>
<dbReference type="PANTHER" id="PTHR43471:SF1">
    <property type="entry name" value="ABC TRANSPORTER PERMEASE PROTEIN NOSY-RELATED"/>
    <property type="match status" value="1"/>
</dbReference>
<dbReference type="Proteomes" id="UP000198599">
    <property type="component" value="Unassembled WGS sequence"/>
</dbReference>
<dbReference type="Pfam" id="PF12679">
    <property type="entry name" value="ABC2_membrane_2"/>
    <property type="match status" value="1"/>
</dbReference>
<dbReference type="OrthoDB" id="9805862at2"/>
<organism evidence="2 3">
    <name type="scientific">Roseovarius lutimaris</name>
    <dbReference type="NCBI Taxonomy" id="1005928"/>
    <lineage>
        <taxon>Bacteria</taxon>
        <taxon>Pseudomonadati</taxon>
        <taxon>Pseudomonadota</taxon>
        <taxon>Alphaproteobacteria</taxon>
        <taxon>Rhodobacterales</taxon>
        <taxon>Roseobacteraceae</taxon>
        <taxon>Roseovarius</taxon>
    </lineage>
</organism>
<accession>A0A1I4ZC88</accession>
<evidence type="ECO:0000313" key="2">
    <source>
        <dbReference type="EMBL" id="SFN47875.1"/>
    </source>
</evidence>
<proteinExistence type="predicted"/>
<sequence length="274" mass="28016">MIRRILAIAMAEFRIQRRNRWLVSATSLMTLFALALTFAGSAPTGTLGVDLLTVSVASMTTLAVYLAPFLALMIAFDAIAGEAERGTLGLVLTYPLSRGEMLLGKFAAHLSVLSIAISLGLASAGVAAALAGGAGPESLLALARLIVTAILLGACFLALGYAASALSNSVAGAAGLAVGLWLVLVVLYDLGLLGALVFDNGGGFTSHVFPWLLAANPADAFRLWNVADSQQVALVSGMAGAGAALPVWAAPLSLFLWPLLALGLARAAFARVEP</sequence>
<dbReference type="AlphaFoldDB" id="A0A1I4ZC88"/>
<feature type="transmembrane region" description="Helical" evidence="1">
    <location>
        <begin position="21"/>
        <end position="39"/>
    </location>
</feature>
<dbReference type="PANTHER" id="PTHR43471">
    <property type="entry name" value="ABC TRANSPORTER PERMEASE"/>
    <property type="match status" value="1"/>
</dbReference>
<evidence type="ECO:0000256" key="1">
    <source>
        <dbReference type="SAM" id="Phobius"/>
    </source>
</evidence>
<gene>
    <name evidence="2" type="ORF">SAMN04487859_103111</name>
</gene>
<feature type="transmembrane region" description="Helical" evidence="1">
    <location>
        <begin position="248"/>
        <end position="269"/>
    </location>
</feature>
<keyword evidence="3" id="KW-1185">Reference proteome</keyword>
<feature type="transmembrane region" description="Helical" evidence="1">
    <location>
        <begin position="51"/>
        <end position="76"/>
    </location>
</feature>
<feature type="transmembrane region" description="Helical" evidence="1">
    <location>
        <begin position="174"/>
        <end position="198"/>
    </location>
</feature>
<dbReference type="EMBL" id="FOVP01000003">
    <property type="protein sequence ID" value="SFN47875.1"/>
    <property type="molecule type" value="Genomic_DNA"/>
</dbReference>
<feature type="transmembrane region" description="Helical" evidence="1">
    <location>
        <begin position="142"/>
        <end position="162"/>
    </location>
</feature>
<dbReference type="STRING" id="1005928.SAMN04487859_103111"/>
<keyword evidence="1" id="KW-0472">Membrane</keyword>
<keyword evidence="1" id="KW-0812">Transmembrane</keyword>
<dbReference type="GO" id="GO:0005886">
    <property type="term" value="C:plasma membrane"/>
    <property type="evidence" value="ECO:0007669"/>
    <property type="project" value="UniProtKB-SubCell"/>
</dbReference>
<keyword evidence="1" id="KW-1133">Transmembrane helix</keyword>
<protein>
    <submittedName>
        <fullName evidence="2">Cu-processing system permease protein</fullName>
    </submittedName>
</protein>
<dbReference type="GO" id="GO:0140359">
    <property type="term" value="F:ABC-type transporter activity"/>
    <property type="evidence" value="ECO:0007669"/>
    <property type="project" value="InterPro"/>
</dbReference>
<evidence type="ECO:0000313" key="3">
    <source>
        <dbReference type="Proteomes" id="UP000198599"/>
    </source>
</evidence>
<feature type="transmembrane region" description="Helical" evidence="1">
    <location>
        <begin position="106"/>
        <end position="130"/>
    </location>
</feature>